<dbReference type="SMART" id="SM00842">
    <property type="entry name" value="FtsA"/>
    <property type="match status" value="1"/>
</dbReference>
<dbReference type="Pfam" id="PF11104">
    <property type="entry name" value="PilM_2"/>
    <property type="match status" value="1"/>
</dbReference>
<feature type="domain" description="SHS2" evidence="1">
    <location>
        <begin position="6"/>
        <end position="178"/>
    </location>
</feature>
<dbReference type="AlphaFoldDB" id="C7R4D8"/>
<dbReference type="InterPro" id="IPR050696">
    <property type="entry name" value="FtsA/MreB"/>
</dbReference>
<dbReference type="HOGENOM" id="CLU_050686_0_0_11"/>
<protein>
    <submittedName>
        <fullName evidence="2">Type IV pilus assembly protein PilM</fullName>
    </submittedName>
</protein>
<dbReference type="CDD" id="cd24049">
    <property type="entry name" value="ASKHA_NBD_PilM"/>
    <property type="match status" value="1"/>
</dbReference>
<dbReference type="PANTHER" id="PTHR32432">
    <property type="entry name" value="CELL DIVISION PROTEIN FTSA-RELATED"/>
    <property type="match status" value="1"/>
</dbReference>
<dbReference type="eggNOG" id="COG4972">
    <property type="taxonomic scope" value="Bacteria"/>
</dbReference>
<keyword evidence="3" id="KW-1185">Reference proteome</keyword>
<dbReference type="PANTHER" id="PTHR32432:SF3">
    <property type="entry name" value="ETHANOLAMINE UTILIZATION PROTEIN EUTJ"/>
    <property type="match status" value="1"/>
</dbReference>
<dbReference type="KEGG" id="jde:Jden_1339"/>
<dbReference type="InterPro" id="IPR005883">
    <property type="entry name" value="PilM"/>
</dbReference>
<organism evidence="2 3">
    <name type="scientific">Jonesia denitrificans (strain ATCC 14870 / DSM 20603 / BCRC 15368 / CIP 55.134 / JCM 11481 / NBRC 15587 / NCTC 10816 / Prevot 55134)</name>
    <name type="common">Listeria denitrificans</name>
    <dbReference type="NCBI Taxonomy" id="471856"/>
    <lineage>
        <taxon>Bacteria</taxon>
        <taxon>Bacillati</taxon>
        <taxon>Actinomycetota</taxon>
        <taxon>Actinomycetes</taxon>
        <taxon>Micrococcales</taxon>
        <taxon>Jonesiaceae</taxon>
        <taxon>Jonesia</taxon>
    </lineage>
</organism>
<sequence length="353" mass="37341">MARTSTIGLDIGSTAVRAAQLEFGSGGPGSTPPTLSAYAQLPLPAGVMQDGVVVEPDKVASAVKALWQVGKFSAHDVVMGVGNQHVIVREADLAWQPMNVLKKSLPYQAQDLLPVASGDAVFDFVPTGEFESEEGRRMSGLLVAAIRDMVSANVRAAEAGGVRPLMVDLNPLAIQRAQTQGELKKYTAAFVDVGARITNVVIAERGLPRFVRVLPHGSQECTDALAHTMSSTVEDAERMKRELGVGYPTNPERQPLADVIMNVTSQLIESVRSTFVYYGMKNLGAPIDVVVLTGGGALLNGFGQYLSSAVRLPVQMGNPFDGVTVKKGVDLGPIRGNEQVATVALGLAYGDTK</sequence>
<gene>
    <name evidence="2" type="ordered locus">Jden_1339</name>
</gene>
<dbReference type="STRING" id="471856.Jden_1339"/>
<dbReference type="RefSeq" id="WP_015771623.1">
    <property type="nucleotide sequence ID" value="NC_013174.1"/>
</dbReference>
<reference evidence="2 3" key="1">
    <citation type="journal article" date="2009" name="Stand. Genomic Sci.">
        <title>Complete genome sequence of Jonesia denitrificans type strain (Prevot 55134).</title>
        <authorList>
            <person name="Pukall R."/>
            <person name="Gehrich-Schroter G."/>
            <person name="Lapidus A."/>
            <person name="Nolan M."/>
            <person name="Glavina Del Rio T."/>
            <person name="Lucas S."/>
            <person name="Chen F."/>
            <person name="Tice H."/>
            <person name="Pitluck S."/>
            <person name="Cheng J.F."/>
            <person name="Copeland A."/>
            <person name="Saunders E."/>
            <person name="Brettin T."/>
            <person name="Detter J.C."/>
            <person name="Bruce D."/>
            <person name="Goodwin L."/>
            <person name="Pati A."/>
            <person name="Ivanova N."/>
            <person name="Mavromatis K."/>
            <person name="Ovchinnikova G."/>
            <person name="Chen A."/>
            <person name="Palaniappan K."/>
            <person name="Land M."/>
            <person name="Hauser L."/>
            <person name="Chang Y.J."/>
            <person name="Jeffries C.D."/>
            <person name="Chain P."/>
            <person name="Goker M."/>
            <person name="Bristow J."/>
            <person name="Eisen J.A."/>
            <person name="Markowitz V."/>
            <person name="Hugenholtz P."/>
            <person name="Kyrpides N.C."/>
            <person name="Klenk H.P."/>
            <person name="Han C."/>
        </authorList>
    </citation>
    <scope>NUCLEOTIDE SEQUENCE [LARGE SCALE GENOMIC DNA]</scope>
    <source>
        <strain evidence="3">ATCC 14870 / DSM 20603 / BCRC 15368 / CIP 55.134 / JCM 11481 / NBRC 15587 / NCTC 10816 / Prevot 55134</strain>
    </source>
</reference>
<name>C7R4D8_JONDD</name>
<dbReference type="SUPFAM" id="SSF53067">
    <property type="entry name" value="Actin-like ATPase domain"/>
    <property type="match status" value="2"/>
</dbReference>
<dbReference type="Proteomes" id="UP000000628">
    <property type="component" value="Chromosome"/>
</dbReference>
<dbReference type="PIRSF" id="PIRSF019169">
    <property type="entry name" value="PilM"/>
    <property type="match status" value="1"/>
</dbReference>
<evidence type="ECO:0000259" key="1">
    <source>
        <dbReference type="SMART" id="SM00842"/>
    </source>
</evidence>
<dbReference type="InterPro" id="IPR003494">
    <property type="entry name" value="SHS2_FtsA"/>
</dbReference>
<dbReference type="Gene3D" id="3.30.420.40">
    <property type="match status" value="2"/>
</dbReference>
<dbReference type="GO" id="GO:0051301">
    <property type="term" value="P:cell division"/>
    <property type="evidence" value="ECO:0007669"/>
    <property type="project" value="InterPro"/>
</dbReference>
<dbReference type="Gene3D" id="3.30.1490.300">
    <property type="match status" value="1"/>
</dbReference>
<dbReference type="InterPro" id="IPR043129">
    <property type="entry name" value="ATPase_NBD"/>
</dbReference>
<evidence type="ECO:0000313" key="2">
    <source>
        <dbReference type="EMBL" id="ACV08995.1"/>
    </source>
</evidence>
<evidence type="ECO:0000313" key="3">
    <source>
        <dbReference type="Proteomes" id="UP000000628"/>
    </source>
</evidence>
<proteinExistence type="predicted"/>
<dbReference type="NCBIfam" id="TIGR01175">
    <property type="entry name" value="pilM"/>
    <property type="match status" value="1"/>
</dbReference>
<dbReference type="EMBL" id="CP001706">
    <property type="protein sequence ID" value="ACV08995.1"/>
    <property type="molecule type" value="Genomic_DNA"/>
</dbReference>
<accession>C7R4D8</accession>